<dbReference type="OrthoDB" id="1381312at2"/>
<evidence type="ECO:0008006" key="4">
    <source>
        <dbReference type="Google" id="ProtNLM"/>
    </source>
</evidence>
<evidence type="ECO:0000313" key="2">
    <source>
        <dbReference type="EMBL" id="ESU26623.1"/>
    </source>
</evidence>
<keyword evidence="1" id="KW-0732">Signal</keyword>
<dbReference type="PROSITE" id="PS51257">
    <property type="entry name" value="PROKAR_LIPOPROTEIN"/>
    <property type="match status" value="1"/>
</dbReference>
<dbReference type="RefSeq" id="WP_023580156.1">
    <property type="nucleotide sequence ID" value="NZ_AVGG01000018.1"/>
</dbReference>
<dbReference type="eggNOG" id="ENOG5034C8M">
    <property type="taxonomic scope" value="Bacteria"/>
</dbReference>
<proteinExistence type="predicted"/>
<organism evidence="2 3">
    <name type="scientific">Flavobacterium limnosediminis JC2902</name>
    <dbReference type="NCBI Taxonomy" id="1341181"/>
    <lineage>
        <taxon>Bacteria</taxon>
        <taxon>Pseudomonadati</taxon>
        <taxon>Bacteroidota</taxon>
        <taxon>Flavobacteriia</taxon>
        <taxon>Flavobacteriales</taxon>
        <taxon>Flavobacteriaceae</taxon>
        <taxon>Flavobacterium</taxon>
    </lineage>
</organism>
<keyword evidence="3" id="KW-1185">Reference proteome</keyword>
<protein>
    <recommendedName>
        <fullName evidence="4">Lipoprotein</fullName>
    </recommendedName>
</protein>
<gene>
    <name evidence="2" type="ORF">FLJC2902T_25970</name>
</gene>
<dbReference type="AlphaFoldDB" id="V6SIU1"/>
<evidence type="ECO:0000313" key="3">
    <source>
        <dbReference type="Proteomes" id="UP000018004"/>
    </source>
</evidence>
<accession>V6SIU1</accession>
<feature type="chain" id="PRO_5004750920" description="Lipoprotein" evidence="1">
    <location>
        <begin position="22"/>
        <end position="147"/>
    </location>
</feature>
<name>V6SIU1_9FLAO</name>
<dbReference type="EMBL" id="AVGG01000018">
    <property type="protein sequence ID" value="ESU26623.1"/>
    <property type="molecule type" value="Genomic_DNA"/>
</dbReference>
<comment type="caution">
    <text evidence="2">The sequence shown here is derived from an EMBL/GenBank/DDBJ whole genome shotgun (WGS) entry which is preliminary data.</text>
</comment>
<dbReference type="Proteomes" id="UP000018004">
    <property type="component" value="Unassembled WGS sequence"/>
</dbReference>
<reference evidence="2 3" key="1">
    <citation type="submission" date="2013-08" db="EMBL/GenBank/DDBJ databases">
        <title>Flavobacterium limnosediminis JC2902 genome sequencing.</title>
        <authorList>
            <person name="Lee K."/>
            <person name="Yi H."/>
            <person name="Park S."/>
            <person name="Chun J."/>
        </authorList>
    </citation>
    <scope>NUCLEOTIDE SEQUENCE [LARGE SCALE GENOMIC DNA]</scope>
    <source>
        <strain evidence="2 3">JC2902</strain>
    </source>
</reference>
<feature type="signal peptide" evidence="1">
    <location>
        <begin position="1"/>
        <end position="21"/>
    </location>
</feature>
<sequence>MKKIILFLAILSVSFFSSCSKDDDSNNSTPTPEGFVSAKINGVQKNFTVIDVDVIEYPEYTDVEITAHLNNDPSNTFELNLTRDSGEIYFVQYSEIENYYQPSETFTITINENTTNKLKGTLTGTMNHSFNILEPITVTEGTFDINY</sequence>
<dbReference type="PATRIC" id="fig|1341181.4.peg.2556"/>
<evidence type="ECO:0000256" key="1">
    <source>
        <dbReference type="SAM" id="SignalP"/>
    </source>
</evidence>